<feature type="transmembrane region" description="Helical" evidence="10">
    <location>
        <begin position="574"/>
        <end position="594"/>
    </location>
</feature>
<evidence type="ECO:0000259" key="11">
    <source>
        <dbReference type="PROSITE" id="PS50262"/>
    </source>
</evidence>
<evidence type="ECO:0000256" key="7">
    <source>
        <dbReference type="ARBA" id="ARBA00023157"/>
    </source>
</evidence>
<dbReference type="PROSITE" id="PS50068">
    <property type="entry name" value="LDLRA_2"/>
    <property type="match status" value="1"/>
</dbReference>
<feature type="transmembrane region" description="Helical" evidence="10">
    <location>
        <begin position="453"/>
        <end position="475"/>
    </location>
</feature>
<dbReference type="PRINTS" id="PR00237">
    <property type="entry name" value="GPCRRHODOPSN"/>
</dbReference>
<dbReference type="EMBL" id="CAJHNH020001354">
    <property type="protein sequence ID" value="CAG5122748.1"/>
    <property type="molecule type" value="Genomic_DNA"/>
</dbReference>
<keyword evidence="2" id="KW-0433">Leucine-rich repeat</keyword>
<feature type="transmembrane region" description="Helical" evidence="10">
    <location>
        <begin position="487"/>
        <end position="512"/>
    </location>
</feature>
<sequence length="741" mass="83889">MRGEGVTCGGFMLMCGVPTIKEANTKGHFPLKGCHKDDTDLLSLLDDDDGMTWQSSLISKMEWDLPKNISNGNISQWMLAFVVDQFGAHNNTINVSHWRFHGKLASFNVYTVPKANVLEVPIRDIKSRLVIKIQIIERLFGEMSGVRKNAKEHFLIFETNIVSLSANVPNPKFLQFLKDSNIDFPIFDCGEEVGDRRYVSYKKVCDFVDHCSNKRDELLCWNLREFKYNGMFCASGQKLLTKEYMCDNVKHCRDGSDEENCFNKDCKSVRCQDGSCLPLQWVNDGHLDCFIYITSSSECTASDESFHENLPQLNNKSCVFSCNRDICIEESQLNDSVKDCKGPEGRLANTFWKLEPSNTCRNSHTLISDFTRQYFSPTLKLQTLDLRGILAQDIDDYLFHDLTISQTLYSDLFQICCPQIKGLIISPRACVAPVDVDAISSCANLIGLDIQRFLLWIVAILAVLGNVTIIVYRVIWDRSVLQTGYGLFVTNLGISDFIMGVYLLLIAGADSFYRDSYVLYDKTWRNSVVCKLASFMAFLSCEASTFFIFLITLDRFLVMKFPFGQVKFTLSHKTIAVVMSWVASFLLSLVPIVFNFDIYSSNAMCLGLPLTNTYARGWEYSVAVFIIFNLIMFVFIACGQYAIFRAMSENRISKTATNMPSSRRAEDITVAKQLSLVVLSNFLFWFPVGIMGLMSLGGHEVSSQVYAWTTVLLLPINSAANPVLYTIPALLERWQQFKRGG</sequence>
<dbReference type="GO" id="GO:0009755">
    <property type="term" value="P:hormone-mediated signaling pathway"/>
    <property type="evidence" value="ECO:0007669"/>
    <property type="project" value="TreeGrafter"/>
</dbReference>
<reference evidence="12" key="1">
    <citation type="submission" date="2021-04" db="EMBL/GenBank/DDBJ databases">
        <authorList>
            <consortium name="Molecular Ecology Group"/>
        </authorList>
    </citation>
    <scope>NUCLEOTIDE SEQUENCE</scope>
</reference>
<evidence type="ECO:0000256" key="6">
    <source>
        <dbReference type="ARBA" id="ARBA00023136"/>
    </source>
</evidence>
<keyword evidence="6 10" id="KW-0472">Membrane</keyword>
<gene>
    <name evidence="12" type="ORF">CUNI_LOCUS8306</name>
</gene>
<dbReference type="PANTHER" id="PTHR24372:SF77">
    <property type="entry name" value="G-PROTEIN COUPLED RECEPTORS FAMILY 1 PROFILE DOMAIN-CONTAINING PROTEIN"/>
    <property type="match status" value="1"/>
</dbReference>
<dbReference type="SUPFAM" id="SSF57424">
    <property type="entry name" value="LDL receptor-like module"/>
    <property type="match status" value="1"/>
</dbReference>
<dbReference type="PROSITE" id="PS00237">
    <property type="entry name" value="G_PROTEIN_RECEP_F1_1"/>
    <property type="match status" value="1"/>
</dbReference>
<dbReference type="PANTHER" id="PTHR24372">
    <property type="entry name" value="GLYCOPROTEIN HORMONE RECEPTOR"/>
    <property type="match status" value="1"/>
</dbReference>
<dbReference type="GO" id="GO:0007189">
    <property type="term" value="P:adenylate cyclase-activating G protein-coupled receptor signaling pathway"/>
    <property type="evidence" value="ECO:0007669"/>
    <property type="project" value="TreeGrafter"/>
</dbReference>
<dbReference type="GO" id="GO:0005886">
    <property type="term" value="C:plasma membrane"/>
    <property type="evidence" value="ECO:0007669"/>
    <property type="project" value="TreeGrafter"/>
</dbReference>
<name>A0A8S3Z351_9EUPU</name>
<dbReference type="InterPro" id="IPR000276">
    <property type="entry name" value="GPCR_Rhodpsn"/>
</dbReference>
<keyword evidence="5 10" id="KW-1133">Transmembrane helix</keyword>
<dbReference type="Pfam" id="PF00001">
    <property type="entry name" value="7tm_1"/>
    <property type="match status" value="1"/>
</dbReference>
<comment type="subcellular location">
    <subcellularLocation>
        <location evidence="1">Membrane</location>
    </subcellularLocation>
</comment>
<proteinExistence type="inferred from homology"/>
<dbReference type="Proteomes" id="UP000678393">
    <property type="component" value="Unassembled WGS sequence"/>
</dbReference>
<comment type="caution">
    <text evidence="12">The sequence shown here is derived from an EMBL/GenBank/DDBJ whole genome shotgun (WGS) entry which is preliminary data.</text>
</comment>
<dbReference type="InterPro" id="IPR036055">
    <property type="entry name" value="LDL_receptor-like_sf"/>
</dbReference>
<dbReference type="OrthoDB" id="8118260at2759"/>
<keyword evidence="9" id="KW-0675">Receptor</keyword>
<organism evidence="12 13">
    <name type="scientific">Candidula unifasciata</name>
    <dbReference type="NCBI Taxonomy" id="100452"/>
    <lineage>
        <taxon>Eukaryota</taxon>
        <taxon>Metazoa</taxon>
        <taxon>Spiralia</taxon>
        <taxon>Lophotrochozoa</taxon>
        <taxon>Mollusca</taxon>
        <taxon>Gastropoda</taxon>
        <taxon>Heterobranchia</taxon>
        <taxon>Euthyneura</taxon>
        <taxon>Panpulmonata</taxon>
        <taxon>Eupulmonata</taxon>
        <taxon>Stylommatophora</taxon>
        <taxon>Helicina</taxon>
        <taxon>Helicoidea</taxon>
        <taxon>Geomitridae</taxon>
        <taxon>Candidula</taxon>
    </lineage>
</organism>
<dbReference type="InterPro" id="IPR002172">
    <property type="entry name" value="LDrepeatLR_classA_rpt"/>
</dbReference>
<dbReference type="Gene3D" id="1.20.1070.10">
    <property type="entry name" value="Rhodopsin 7-helix transmembrane proteins"/>
    <property type="match status" value="1"/>
</dbReference>
<dbReference type="Gene3D" id="4.10.400.10">
    <property type="entry name" value="Low-density Lipoprotein Receptor"/>
    <property type="match status" value="1"/>
</dbReference>
<evidence type="ECO:0000256" key="10">
    <source>
        <dbReference type="SAM" id="Phobius"/>
    </source>
</evidence>
<dbReference type="AlphaFoldDB" id="A0A8S3Z351"/>
<dbReference type="SMART" id="SM00192">
    <property type="entry name" value="LDLa"/>
    <property type="match status" value="3"/>
</dbReference>
<keyword evidence="9" id="KW-0807">Transducer</keyword>
<dbReference type="PROSITE" id="PS50262">
    <property type="entry name" value="G_PROTEIN_RECEP_F1_2"/>
    <property type="match status" value="1"/>
</dbReference>
<feature type="transmembrane region" description="Helical" evidence="10">
    <location>
        <begin position="532"/>
        <end position="553"/>
    </location>
</feature>
<feature type="transmembrane region" description="Helical" evidence="10">
    <location>
        <begin position="674"/>
        <end position="694"/>
    </location>
</feature>
<dbReference type="InterPro" id="IPR017452">
    <property type="entry name" value="GPCR_Rhodpsn_7TM"/>
</dbReference>
<dbReference type="SUPFAM" id="SSF81321">
    <property type="entry name" value="Family A G protein-coupled receptor-like"/>
    <property type="match status" value="1"/>
</dbReference>
<keyword evidence="4" id="KW-0677">Repeat</keyword>
<feature type="disulfide bond" evidence="8">
    <location>
        <begin position="246"/>
        <end position="261"/>
    </location>
</feature>
<comment type="caution">
    <text evidence="8">Lacks conserved residue(s) required for the propagation of feature annotation.</text>
</comment>
<evidence type="ECO:0000256" key="3">
    <source>
        <dbReference type="ARBA" id="ARBA00022692"/>
    </source>
</evidence>
<keyword evidence="9" id="KW-0297">G-protein coupled receptor</keyword>
<dbReference type="CDD" id="cd00112">
    <property type="entry name" value="LDLa"/>
    <property type="match status" value="1"/>
</dbReference>
<dbReference type="GO" id="GO:0008528">
    <property type="term" value="F:G protein-coupled peptide receptor activity"/>
    <property type="evidence" value="ECO:0007669"/>
    <property type="project" value="TreeGrafter"/>
</dbReference>
<feature type="transmembrane region" description="Helical" evidence="10">
    <location>
        <begin position="706"/>
        <end position="731"/>
    </location>
</feature>
<evidence type="ECO:0000256" key="4">
    <source>
        <dbReference type="ARBA" id="ARBA00022737"/>
    </source>
</evidence>
<accession>A0A8S3Z351</accession>
<keyword evidence="7 8" id="KW-1015">Disulfide bond</keyword>
<evidence type="ECO:0000313" key="13">
    <source>
        <dbReference type="Proteomes" id="UP000678393"/>
    </source>
</evidence>
<evidence type="ECO:0000256" key="5">
    <source>
        <dbReference type="ARBA" id="ARBA00022989"/>
    </source>
</evidence>
<feature type="transmembrane region" description="Helical" evidence="10">
    <location>
        <begin position="620"/>
        <end position="644"/>
    </location>
</feature>
<evidence type="ECO:0000256" key="8">
    <source>
        <dbReference type="PROSITE-ProRule" id="PRU00124"/>
    </source>
</evidence>
<evidence type="ECO:0000256" key="2">
    <source>
        <dbReference type="ARBA" id="ARBA00022614"/>
    </source>
</evidence>
<comment type="similarity">
    <text evidence="9">Belongs to the G-protein coupled receptor 1 family.</text>
</comment>
<keyword evidence="13" id="KW-1185">Reference proteome</keyword>
<protein>
    <recommendedName>
        <fullName evidence="11">G-protein coupled receptors family 1 profile domain-containing protein</fullName>
    </recommendedName>
</protein>
<evidence type="ECO:0000313" key="12">
    <source>
        <dbReference type="EMBL" id="CAG5122748.1"/>
    </source>
</evidence>
<evidence type="ECO:0000256" key="9">
    <source>
        <dbReference type="RuleBase" id="RU000688"/>
    </source>
</evidence>
<evidence type="ECO:0000256" key="1">
    <source>
        <dbReference type="ARBA" id="ARBA00004370"/>
    </source>
</evidence>
<feature type="domain" description="G-protein coupled receptors family 1 profile" evidence="11">
    <location>
        <begin position="465"/>
        <end position="725"/>
    </location>
</feature>
<keyword evidence="3 9" id="KW-0812">Transmembrane</keyword>